<dbReference type="EMBL" id="BAABHJ010000040">
    <property type="protein sequence ID" value="GAA4619035.1"/>
    <property type="molecule type" value="Genomic_DNA"/>
</dbReference>
<reference evidence="3" key="1">
    <citation type="journal article" date="2019" name="Int. J. Syst. Evol. Microbiol.">
        <title>The Global Catalogue of Microorganisms (GCM) 10K type strain sequencing project: providing services to taxonomists for standard genome sequencing and annotation.</title>
        <authorList>
            <consortium name="The Broad Institute Genomics Platform"/>
            <consortium name="The Broad Institute Genome Sequencing Center for Infectious Disease"/>
            <person name="Wu L."/>
            <person name="Ma J."/>
        </authorList>
    </citation>
    <scope>NUCLEOTIDE SEQUENCE [LARGE SCALE GENOMIC DNA]</scope>
    <source>
        <strain evidence="3">JCM 17938</strain>
    </source>
</reference>
<comment type="caution">
    <text evidence="2">The sequence shown here is derived from an EMBL/GenBank/DDBJ whole genome shotgun (WGS) entry which is preliminary data.</text>
</comment>
<protein>
    <recommendedName>
        <fullName evidence="4">DUF4436 domain-containing protein</fullName>
    </recommendedName>
</protein>
<accession>A0ABP8TXT4</accession>
<keyword evidence="3" id="KW-1185">Reference proteome</keyword>
<dbReference type="Proteomes" id="UP001500212">
    <property type="component" value="Unassembled WGS sequence"/>
</dbReference>
<feature type="transmembrane region" description="Helical" evidence="1">
    <location>
        <begin position="269"/>
        <end position="291"/>
    </location>
</feature>
<keyword evidence="1" id="KW-0472">Membrane</keyword>
<name>A0ABP8TXT4_9ACTN</name>
<evidence type="ECO:0000313" key="3">
    <source>
        <dbReference type="Proteomes" id="UP001500212"/>
    </source>
</evidence>
<feature type="transmembrane region" description="Helical" evidence="1">
    <location>
        <begin position="204"/>
        <end position="225"/>
    </location>
</feature>
<evidence type="ECO:0000256" key="1">
    <source>
        <dbReference type="SAM" id="Phobius"/>
    </source>
</evidence>
<keyword evidence="1" id="KW-0812">Transmembrane</keyword>
<organism evidence="2 3">
    <name type="scientific">Actinoallomurus liliacearum</name>
    <dbReference type="NCBI Taxonomy" id="1080073"/>
    <lineage>
        <taxon>Bacteria</taxon>
        <taxon>Bacillati</taxon>
        <taxon>Actinomycetota</taxon>
        <taxon>Actinomycetes</taxon>
        <taxon>Streptosporangiales</taxon>
        <taxon>Thermomonosporaceae</taxon>
        <taxon>Actinoallomurus</taxon>
    </lineage>
</organism>
<keyword evidence="1" id="KW-1133">Transmembrane helix</keyword>
<proteinExistence type="predicted"/>
<evidence type="ECO:0000313" key="2">
    <source>
        <dbReference type="EMBL" id="GAA4619035.1"/>
    </source>
</evidence>
<feature type="transmembrane region" description="Helical" evidence="1">
    <location>
        <begin position="232"/>
        <end position="249"/>
    </location>
</feature>
<gene>
    <name evidence="2" type="ORF">GCM10023195_85900</name>
</gene>
<evidence type="ECO:0008006" key="4">
    <source>
        <dbReference type="Google" id="ProtNLM"/>
    </source>
</evidence>
<sequence>MCRRDPPADLRLKRDLAAIRTDHAEDRGSAMEGAMRWGRWAALATVLCLVAVGCGGSRARPAPGAHIVVVLRADGSGRVDLWVGGGVHVDRELRDLGRRVAVALFPGRALGATRVEPDAAFTFARTEVVRAYHRGPRPAFDIAGASVGPVLKAAGYPGYTLLLRPPQVRTSIGARTHPPGFEYTWRISPGDPPPTGPVVMHPRLLHWAVEMALLAVAGIGVLTSFLSRDARIGFGGCAAGSVGAMTVLLTDRASGDALGTLGHLSGTPLTLVTRLPIVALPLAALAVIRLLHLIAGRSR</sequence>